<dbReference type="AlphaFoldDB" id="A0A8J7IX49"/>
<dbReference type="PANTHER" id="PTHR22829">
    <property type="entry name" value="DEP DOMAIN PROTEIN"/>
    <property type="match status" value="1"/>
</dbReference>
<dbReference type="EMBL" id="JADEWZ010000049">
    <property type="protein sequence ID" value="MBE9118498.1"/>
    <property type="molecule type" value="Genomic_DNA"/>
</dbReference>
<reference evidence="2" key="1">
    <citation type="submission" date="2020-10" db="EMBL/GenBank/DDBJ databases">
        <authorList>
            <person name="Castelo-Branco R."/>
            <person name="Eusebio N."/>
            <person name="Adriana R."/>
            <person name="Vieira A."/>
            <person name="Brugerolle De Fraissinette N."/>
            <person name="Rezende De Castro R."/>
            <person name="Schneider M.P."/>
            <person name="Vasconcelos V."/>
            <person name="Leao P.N."/>
        </authorList>
    </citation>
    <scope>NUCLEOTIDE SEQUENCE</scope>
    <source>
        <strain evidence="2">LEGE 07157</strain>
    </source>
</reference>
<protein>
    <recommendedName>
        <fullName evidence="1">DEP domain-containing protein</fullName>
    </recommendedName>
</protein>
<dbReference type="CDD" id="cd04371">
    <property type="entry name" value="DEP"/>
    <property type="match status" value="1"/>
</dbReference>
<evidence type="ECO:0000259" key="1">
    <source>
        <dbReference type="PROSITE" id="PS50186"/>
    </source>
</evidence>
<dbReference type="SUPFAM" id="SSF46785">
    <property type="entry name" value="Winged helix' DNA-binding domain"/>
    <property type="match status" value="1"/>
</dbReference>
<dbReference type="InterPro" id="IPR051832">
    <property type="entry name" value="mTOR-Rac_regulators"/>
</dbReference>
<dbReference type="Pfam" id="PF00610">
    <property type="entry name" value="DEP"/>
    <property type="match status" value="1"/>
</dbReference>
<dbReference type="Gene3D" id="1.10.10.10">
    <property type="entry name" value="Winged helix-like DNA-binding domain superfamily/Winged helix DNA-binding domain"/>
    <property type="match status" value="1"/>
</dbReference>
<accession>A0A8J7IX49</accession>
<dbReference type="PROSITE" id="PS50186">
    <property type="entry name" value="DEP"/>
    <property type="match status" value="1"/>
</dbReference>
<dbReference type="InterPro" id="IPR000591">
    <property type="entry name" value="DEP_dom"/>
</dbReference>
<dbReference type="PANTHER" id="PTHR22829:SF16">
    <property type="entry name" value="PH DOMAIN-CONTAINING PROTEIN"/>
    <property type="match status" value="1"/>
</dbReference>
<dbReference type="SMART" id="SM00049">
    <property type="entry name" value="DEP"/>
    <property type="match status" value="1"/>
</dbReference>
<proteinExistence type="predicted"/>
<evidence type="ECO:0000313" key="2">
    <source>
        <dbReference type="EMBL" id="MBE9118498.1"/>
    </source>
</evidence>
<name>A0A8J7IX49_9CYAN</name>
<gene>
    <name evidence="2" type="ORF">IQ249_21645</name>
</gene>
<comment type="caution">
    <text evidence="2">The sequence shown here is derived from an EMBL/GenBank/DDBJ whole genome shotgun (WGS) entry which is preliminary data.</text>
</comment>
<dbReference type="GO" id="GO:0023051">
    <property type="term" value="P:regulation of signaling"/>
    <property type="evidence" value="ECO:0007669"/>
    <property type="project" value="TreeGrafter"/>
</dbReference>
<dbReference type="Proteomes" id="UP000654482">
    <property type="component" value="Unassembled WGS sequence"/>
</dbReference>
<dbReference type="InterPro" id="IPR036388">
    <property type="entry name" value="WH-like_DNA-bd_sf"/>
</dbReference>
<dbReference type="GO" id="GO:0035556">
    <property type="term" value="P:intracellular signal transduction"/>
    <property type="evidence" value="ECO:0007669"/>
    <property type="project" value="InterPro"/>
</dbReference>
<organism evidence="2 3">
    <name type="scientific">Lusitaniella coriacea LEGE 07157</name>
    <dbReference type="NCBI Taxonomy" id="945747"/>
    <lineage>
        <taxon>Bacteria</taxon>
        <taxon>Bacillati</taxon>
        <taxon>Cyanobacteriota</taxon>
        <taxon>Cyanophyceae</taxon>
        <taxon>Spirulinales</taxon>
        <taxon>Lusitaniellaceae</taxon>
        <taxon>Lusitaniella</taxon>
    </lineage>
</organism>
<sequence length="186" mass="22071">MLLLNHKQVRYHLLIRPTGVEIEIVPGVIYQNKQFVRGKSYPKEQRQIAIKQSRQFFEEQEEQRLCLLIESPRSLTLWHEDPQAKLANSETLDANVVENLSLKQVVRYMRGKDGLDIQERRYHLTAYPKCFVGGDAVKWMVKRLKLSPTEAIHLGQRLIEEKWIHHVADKHSFKDEALFYRFYLDE</sequence>
<dbReference type="InterPro" id="IPR036390">
    <property type="entry name" value="WH_DNA-bd_sf"/>
</dbReference>
<evidence type="ECO:0000313" key="3">
    <source>
        <dbReference type="Proteomes" id="UP000654482"/>
    </source>
</evidence>
<feature type="domain" description="DEP" evidence="1">
    <location>
        <begin position="111"/>
        <end position="184"/>
    </location>
</feature>
<dbReference type="RefSeq" id="WP_194031582.1">
    <property type="nucleotide sequence ID" value="NZ_JADEWZ010000049.1"/>
</dbReference>
<keyword evidence="3" id="KW-1185">Reference proteome</keyword>